<name>A0A8S5RHS2_9VIRU</name>
<reference evidence="2" key="1">
    <citation type="journal article" date="2021" name="Proc. Natl. Acad. Sci. U.S.A.">
        <title>A Catalog of Tens of Thousands of Viruses from Human Metagenomes Reveals Hidden Associations with Chronic Diseases.</title>
        <authorList>
            <person name="Tisza M.J."/>
            <person name="Buck C.B."/>
        </authorList>
    </citation>
    <scope>NUCLEOTIDE SEQUENCE</scope>
    <source>
        <strain evidence="2">CtML55</strain>
    </source>
</reference>
<evidence type="ECO:0000313" key="2">
    <source>
        <dbReference type="EMBL" id="DAE30936.1"/>
    </source>
</evidence>
<keyword evidence="1" id="KW-0812">Transmembrane</keyword>
<evidence type="ECO:0000256" key="1">
    <source>
        <dbReference type="SAM" id="Phobius"/>
    </source>
</evidence>
<organism evidence="2">
    <name type="scientific">virus sp. ctML55</name>
    <dbReference type="NCBI Taxonomy" id="2827627"/>
    <lineage>
        <taxon>Viruses</taxon>
    </lineage>
</organism>
<protein>
    <submittedName>
        <fullName evidence="2">Uncharacterized protein</fullName>
    </submittedName>
</protein>
<sequence>MDYQLSYYLIKLILSFTWVYCVIFKVSLDIS</sequence>
<accession>A0A8S5RHS2</accession>
<keyword evidence="1" id="KW-0472">Membrane</keyword>
<keyword evidence="1" id="KW-1133">Transmembrane helix</keyword>
<feature type="transmembrane region" description="Helical" evidence="1">
    <location>
        <begin position="6"/>
        <end position="28"/>
    </location>
</feature>
<dbReference type="EMBL" id="BK059105">
    <property type="protein sequence ID" value="DAE30936.1"/>
    <property type="molecule type" value="Genomic_DNA"/>
</dbReference>
<proteinExistence type="predicted"/>